<dbReference type="Pfam" id="PF00579">
    <property type="entry name" value="tRNA-synt_1b"/>
    <property type="match status" value="1"/>
</dbReference>
<dbReference type="InterPro" id="IPR002305">
    <property type="entry name" value="aa-tRNA-synth_Ic"/>
</dbReference>
<evidence type="ECO:0000256" key="5">
    <source>
        <dbReference type="ARBA" id="ARBA00022840"/>
    </source>
</evidence>
<dbReference type="Gene3D" id="1.10.240.10">
    <property type="entry name" value="Tyrosyl-Transfer RNA Synthetase"/>
    <property type="match status" value="1"/>
</dbReference>
<evidence type="ECO:0000256" key="2">
    <source>
        <dbReference type="ARBA" id="ARBA00013161"/>
    </source>
</evidence>
<evidence type="ECO:0000256" key="6">
    <source>
        <dbReference type="ARBA" id="ARBA00022917"/>
    </source>
</evidence>
<protein>
    <recommendedName>
        <fullName evidence="2">tryptophan--tRNA ligase</fullName>
        <ecNumber evidence="2">6.1.1.2</ecNumber>
    </recommendedName>
    <alternativeName>
        <fullName evidence="8">Tryptophanyl-tRNA synthetase</fullName>
    </alternativeName>
</protein>
<comment type="similarity">
    <text evidence="1">Belongs to the class-I aminoacyl-tRNA synthetase family.</text>
</comment>
<comment type="catalytic activity">
    <reaction evidence="9">
        <text>tRNA(Trp) + L-tryptophan + ATP = L-tryptophyl-tRNA(Trp) + AMP + diphosphate + H(+)</text>
        <dbReference type="Rhea" id="RHEA:24080"/>
        <dbReference type="Rhea" id="RHEA-COMP:9671"/>
        <dbReference type="Rhea" id="RHEA-COMP:9705"/>
        <dbReference type="ChEBI" id="CHEBI:15378"/>
        <dbReference type="ChEBI" id="CHEBI:30616"/>
        <dbReference type="ChEBI" id="CHEBI:33019"/>
        <dbReference type="ChEBI" id="CHEBI:57912"/>
        <dbReference type="ChEBI" id="CHEBI:78442"/>
        <dbReference type="ChEBI" id="CHEBI:78535"/>
        <dbReference type="ChEBI" id="CHEBI:456215"/>
        <dbReference type="EC" id="6.1.1.2"/>
    </reaction>
</comment>
<dbReference type="EMBL" id="KY684104">
    <property type="protein sequence ID" value="ARF10572.1"/>
    <property type="molecule type" value="Genomic_DNA"/>
</dbReference>
<organism evidence="10">
    <name type="scientific">Hokovirus HKV1</name>
    <dbReference type="NCBI Taxonomy" id="1977638"/>
    <lineage>
        <taxon>Viruses</taxon>
        <taxon>Varidnaviria</taxon>
        <taxon>Bamfordvirae</taxon>
        <taxon>Nucleocytoviricota</taxon>
        <taxon>Megaviricetes</taxon>
        <taxon>Imitervirales</taxon>
        <taxon>Mimiviridae</taxon>
        <taxon>Klosneuvirinae</taxon>
        <taxon>Hokovirus</taxon>
    </lineage>
</organism>
<gene>
    <name evidence="10" type="ORF">Hokovirus_2_99</name>
</gene>
<evidence type="ECO:0000256" key="7">
    <source>
        <dbReference type="ARBA" id="ARBA00023146"/>
    </source>
</evidence>
<keyword evidence="4" id="KW-0547">Nucleotide-binding</keyword>
<dbReference type="InterPro" id="IPR014729">
    <property type="entry name" value="Rossmann-like_a/b/a_fold"/>
</dbReference>
<evidence type="ECO:0000313" key="10">
    <source>
        <dbReference type="EMBL" id="ARF10572.1"/>
    </source>
</evidence>
<keyword evidence="7 10" id="KW-0030">Aminoacyl-tRNA synthetase</keyword>
<evidence type="ECO:0000256" key="3">
    <source>
        <dbReference type="ARBA" id="ARBA00022598"/>
    </source>
</evidence>
<dbReference type="SUPFAM" id="SSF52374">
    <property type="entry name" value="Nucleotidylyl transferase"/>
    <property type="match status" value="1"/>
</dbReference>
<proteinExistence type="inferred from homology"/>
<dbReference type="PANTHER" id="PTHR10055">
    <property type="entry name" value="TRYPTOPHANYL-TRNA SYNTHETASE"/>
    <property type="match status" value="1"/>
</dbReference>
<dbReference type="Gene3D" id="3.40.50.620">
    <property type="entry name" value="HUPs"/>
    <property type="match status" value="1"/>
</dbReference>
<dbReference type="PANTHER" id="PTHR10055:SF1">
    <property type="entry name" value="TRYPTOPHAN--TRNA LIGASE, CYTOPLASMIC"/>
    <property type="match status" value="1"/>
</dbReference>
<sequence>MIIVQLKRQKKLIREMNKKININVIKAIFGLQDDVCLGRYIWTIHQMAASLSRYYEPIFGLEPKRCLITYAIDQDPYFRGIRDKAEQLNSYKPCAIISQFLPALEGNAKMSSTQICQNKTIYMTDDPNTIFNTIKKYAFSGCKQTLAEHKIHGANLSTDISYQYLRYFMFDDDLLLKIAQEYSTGKMNSIEVKKILSDILKDFLTNHQEKRKNINKQDIEYFYDITKFEKKHYI</sequence>
<dbReference type="EC" id="6.1.1.2" evidence="2"/>
<dbReference type="FunFam" id="1.10.240.10:FF:000007">
    <property type="entry name" value="Tryptophan--tRNA ligase"/>
    <property type="match status" value="1"/>
</dbReference>
<reference evidence="10" key="1">
    <citation type="journal article" date="2017" name="Science">
        <title>Giant viruses with an expanded complement of translation system components.</title>
        <authorList>
            <person name="Schulz F."/>
            <person name="Yutin N."/>
            <person name="Ivanova N.N."/>
            <person name="Ortega D.R."/>
            <person name="Lee T.K."/>
            <person name="Vierheilig J."/>
            <person name="Daims H."/>
            <person name="Horn M."/>
            <person name="Wagner M."/>
            <person name="Jensen G.J."/>
            <person name="Kyrpides N.C."/>
            <person name="Koonin E.V."/>
            <person name="Woyke T."/>
        </authorList>
    </citation>
    <scope>NUCLEOTIDE SEQUENCE</scope>
    <source>
        <strain evidence="10">HKV1</strain>
    </source>
</reference>
<accession>A0A1V0SFS8</accession>
<evidence type="ECO:0000256" key="9">
    <source>
        <dbReference type="ARBA" id="ARBA00049929"/>
    </source>
</evidence>
<evidence type="ECO:0000256" key="4">
    <source>
        <dbReference type="ARBA" id="ARBA00022741"/>
    </source>
</evidence>
<dbReference type="GO" id="GO:0005524">
    <property type="term" value="F:ATP binding"/>
    <property type="evidence" value="ECO:0007669"/>
    <property type="project" value="UniProtKB-KW"/>
</dbReference>
<keyword evidence="5" id="KW-0067">ATP-binding</keyword>
<dbReference type="GO" id="GO:0004830">
    <property type="term" value="F:tryptophan-tRNA ligase activity"/>
    <property type="evidence" value="ECO:0007669"/>
    <property type="project" value="UniProtKB-EC"/>
</dbReference>
<keyword evidence="6" id="KW-0648">Protein biosynthesis</keyword>
<evidence type="ECO:0000256" key="1">
    <source>
        <dbReference type="ARBA" id="ARBA00005594"/>
    </source>
</evidence>
<evidence type="ECO:0000256" key="8">
    <source>
        <dbReference type="ARBA" id="ARBA00030268"/>
    </source>
</evidence>
<name>A0A1V0SFS8_9VIRU</name>
<keyword evidence="3" id="KW-0436">Ligase</keyword>